<dbReference type="Gene3D" id="1.25.40.550">
    <property type="entry name" value="Aar2, C-terminal domain-like"/>
    <property type="match status" value="1"/>
</dbReference>
<dbReference type="InterPro" id="IPR038516">
    <property type="entry name" value="AAR2_N_sf"/>
</dbReference>
<dbReference type="InterPro" id="IPR033647">
    <property type="entry name" value="Aar2_N"/>
</dbReference>
<dbReference type="PANTHER" id="PTHR12689:SF4">
    <property type="entry name" value="PROTEIN AAR2 HOMOLOG"/>
    <property type="match status" value="1"/>
</dbReference>
<protein>
    <recommendedName>
        <fullName evidence="3">Protein AAR2 homolog</fullName>
    </recommendedName>
    <alternativeName>
        <fullName evidence="7">AAR2 splicing factor homolog</fullName>
    </alternativeName>
</protein>
<name>A0A6J1SFC0_FRAOC</name>
<dbReference type="Gene3D" id="2.60.34.20">
    <property type="match status" value="1"/>
</dbReference>
<dbReference type="OrthoDB" id="201752at2759"/>
<evidence type="ECO:0000256" key="6">
    <source>
        <dbReference type="ARBA" id="ARBA00023187"/>
    </source>
</evidence>
<evidence type="ECO:0000256" key="1">
    <source>
        <dbReference type="ARBA" id="ARBA00003708"/>
    </source>
</evidence>
<dbReference type="CDD" id="cd13778">
    <property type="entry name" value="Aar2_C"/>
    <property type="match status" value="1"/>
</dbReference>
<gene>
    <name evidence="13" type="primary">LOC113207184</name>
</gene>
<dbReference type="AlphaFoldDB" id="A0A6J1SFC0"/>
<feature type="domain" description="AAR2 C-terminal" evidence="10">
    <location>
        <begin position="236"/>
        <end position="391"/>
    </location>
</feature>
<comment type="similarity">
    <text evidence="2">Belongs to the AAR2 family.</text>
</comment>
<feature type="compositionally biased region" description="Low complexity" evidence="9">
    <location>
        <begin position="179"/>
        <end position="188"/>
    </location>
</feature>
<dbReference type="GO" id="GO:0000244">
    <property type="term" value="P:spliceosomal tri-snRNP complex assembly"/>
    <property type="evidence" value="ECO:0007669"/>
    <property type="project" value="TreeGrafter"/>
</dbReference>
<reference evidence="13" key="1">
    <citation type="submission" date="2025-08" db="UniProtKB">
        <authorList>
            <consortium name="RefSeq"/>
        </authorList>
    </citation>
    <scope>IDENTIFICATION</scope>
    <source>
        <tissue evidence="13">Whole organism</tissue>
    </source>
</reference>
<dbReference type="KEGG" id="foc:113207184"/>
<feature type="region of interest" description="Disordered" evidence="9">
    <location>
        <begin position="166"/>
        <end position="209"/>
    </location>
</feature>
<evidence type="ECO:0000256" key="4">
    <source>
        <dbReference type="ARBA" id="ARBA00022664"/>
    </source>
</evidence>
<proteinExistence type="inferred from homology"/>
<comment type="subunit">
    <text evidence="8">Interacts with PRPF8 (via RNase H homology domain). Component of a U5 snRNP complex that contains PRPF8.</text>
</comment>
<dbReference type="Pfam" id="PF20981">
    <property type="entry name" value="AAR2_1st"/>
    <property type="match status" value="1"/>
</dbReference>
<dbReference type="PANTHER" id="PTHR12689">
    <property type="entry name" value="A1 CISTRON SPLICING FACTOR AAR2-RELATED"/>
    <property type="match status" value="1"/>
</dbReference>
<dbReference type="InterPro" id="IPR007946">
    <property type="entry name" value="AAR2"/>
</dbReference>
<evidence type="ECO:0000259" key="11">
    <source>
        <dbReference type="Pfam" id="PF20981"/>
    </source>
</evidence>
<evidence type="ECO:0000256" key="3">
    <source>
        <dbReference type="ARBA" id="ARBA00016372"/>
    </source>
</evidence>
<feature type="domain" description="AAR2 N-terminal" evidence="11">
    <location>
        <begin position="18"/>
        <end position="150"/>
    </location>
</feature>
<evidence type="ECO:0000256" key="8">
    <source>
        <dbReference type="ARBA" id="ARBA00047009"/>
    </source>
</evidence>
<dbReference type="RefSeq" id="XP_026279398.1">
    <property type="nucleotide sequence ID" value="XM_026423613.2"/>
</dbReference>
<sequence length="407" mass="46762">MRNKTEMDQDEARRLLVEGATLLVLDVPEGTNFGIDLKSWETGERFRGIKMIPPGIHFIYHSAIGRHGDTAPRIGFMECFKKGDIIVKKWDSNSGEIDHSKTVTEEELQRIRANLCNIDRFLGPYPYEIWDKWKLLSDKITEPLAKQLMPASGVIRSALELVSLNEVKTDPDGSKDPPSESTPETDSPSGKHSCPTSEDVGSYKRRRHGRPLTVEEIEEDLLPGLKPAPGTALRLTNFPKLYYPPGSTPAEITLHSMDSSYALKTVLDQHERPDNLVGELQFTFLCFLVGQSLEAFEHWKRLVDLLCNCEKAIREHHELYENFMWSLEPQLWEVQEDFLADIVTNNNAIYRALRRLFRNIQSPDNNLEGRFKTRTARFAERLTEKFSWDFDDIDEEEEDEKPVIVDL</sequence>
<dbReference type="GO" id="GO:0005681">
    <property type="term" value="C:spliceosomal complex"/>
    <property type="evidence" value="ECO:0007669"/>
    <property type="project" value="UniProtKB-KW"/>
</dbReference>
<keyword evidence="6" id="KW-0508">mRNA splicing</keyword>
<keyword evidence="12" id="KW-1185">Reference proteome</keyword>
<evidence type="ECO:0000313" key="12">
    <source>
        <dbReference type="Proteomes" id="UP000504606"/>
    </source>
</evidence>
<feature type="compositionally biased region" description="Basic and acidic residues" evidence="9">
    <location>
        <begin position="167"/>
        <end position="178"/>
    </location>
</feature>
<dbReference type="CDD" id="cd13777">
    <property type="entry name" value="Aar2_N"/>
    <property type="match status" value="1"/>
</dbReference>
<dbReference type="GeneID" id="113207184"/>
<evidence type="ECO:0000256" key="9">
    <source>
        <dbReference type="SAM" id="MobiDB-lite"/>
    </source>
</evidence>
<dbReference type="Proteomes" id="UP000504606">
    <property type="component" value="Unplaced"/>
</dbReference>
<dbReference type="FunFam" id="2.60.34.20:FF:000001">
    <property type="entry name" value="protein AAR2 homolog"/>
    <property type="match status" value="1"/>
</dbReference>
<evidence type="ECO:0000256" key="7">
    <source>
        <dbReference type="ARBA" id="ARBA00030625"/>
    </source>
</evidence>
<dbReference type="FunFam" id="1.25.40.550:FF:000001">
    <property type="entry name" value="AAR2 splicing factor homolog"/>
    <property type="match status" value="1"/>
</dbReference>
<accession>A0A6J1SFC0</accession>
<evidence type="ECO:0000256" key="2">
    <source>
        <dbReference type="ARBA" id="ARBA00006281"/>
    </source>
</evidence>
<comment type="function">
    <text evidence="1">Component of the U5 snRNP complex that is required for spliceosome assembly and for pre-mRNA splicing.</text>
</comment>
<keyword evidence="4" id="KW-0507">mRNA processing</keyword>
<dbReference type="Pfam" id="PF05282">
    <property type="entry name" value="AAR2"/>
    <property type="match status" value="1"/>
</dbReference>
<organism evidence="12 13">
    <name type="scientific">Frankliniella occidentalis</name>
    <name type="common">Western flower thrips</name>
    <name type="synonym">Euthrips occidentalis</name>
    <dbReference type="NCBI Taxonomy" id="133901"/>
    <lineage>
        <taxon>Eukaryota</taxon>
        <taxon>Metazoa</taxon>
        <taxon>Ecdysozoa</taxon>
        <taxon>Arthropoda</taxon>
        <taxon>Hexapoda</taxon>
        <taxon>Insecta</taxon>
        <taxon>Pterygota</taxon>
        <taxon>Neoptera</taxon>
        <taxon>Paraneoptera</taxon>
        <taxon>Thysanoptera</taxon>
        <taxon>Terebrantia</taxon>
        <taxon>Thripoidea</taxon>
        <taxon>Thripidae</taxon>
        <taxon>Frankliniella</taxon>
    </lineage>
</organism>
<evidence type="ECO:0000313" key="13">
    <source>
        <dbReference type="RefSeq" id="XP_026279398.1"/>
    </source>
</evidence>
<evidence type="ECO:0000259" key="10">
    <source>
        <dbReference type="Pfam" id="PF05282"/>
    </source>
</evidence>
<dbReference type="InterPro" id="IPR038514">
    <property type="entry name" value="AAR2_C_sf"/>
</dbReference>
<dbReference type="InterPro" id="IPR033648">
    <property type="entry name" value="AAR2_C"/>
</dbReference>
<keyword evidence="5" id="KW-0747">Spliceosome</keyword>
<evidence type="ECO:0000256" key="5">
    <source>
        <dbReference type="ARBA" id="ARBA00022728"/>
    </source>
</evidence>